<organism evidence="1 2">
    <name type="scientific">Staurois parvus</name>
    <dbReference type="NCBI Taxonomy" id="386267"/>
    <lineage>
        <taxon>Eukaryota</taxon>
        <taxon>Metazoa</taxon>
        <taxon>Chordata</taxon>
        <taxon>Craniata</taxon>
        <taxon>Vertebrata</taxon>
        <taxon>Euteleostomi</taxon>
        <taxon>Amphibia</taxon>
        <taxon>Batrachia</taxon>
        <taxon>Anura</taxon>
        <taxon>Neobatrachia</taxon>
        <taxon>Ranoidea</taxon>
        <taxon>Ranidae</taxon>
        <taxon>Staurois</taxon>
    </lineage>
</organism>
<accession>A0ABN9AZ00</accession>
<evidence type="ECO:0000313" key="2">
    <source>
        <dbReference type="Proteomes" id="UP001162483"/>
    </source>
</evidence>
<keyword evidence="2" id="KW-1185">Reference proteome</keyword>
<dbReference type="Proteomes" id="UP001162483">
    <property type="component" value="Unassembled WGS sequence"/>
</dbReference>
<name>A0ABN9AZ00_9NEOB</name>
<dbReference type="EMBL" id="CATNWA010001602">
    <property type="protein sequence ID" value="CAI9540704.1"/>
    <property type="molecule type" value="Genomic_DNA"/>
</dbReference>
<protein>
    <submittedName>
        <fullName evidence="1">Uncharacterized protein</fullName>
    </submittedName>
</protein>
<gene>
    <name evidence="1" type="ORF">SPARVUS_LOCUS1797738</name>
</gene>
<reference evidence="1" key="1">
    <citation type="submission" date="2023-05" db="EMBL/GenBank/DDBJ databases">
        <authorList>
            <person name="Stuckert A."/>
        </authorList>
    </citation>
    <scope>NUCLEOTIDE SEQUENCE</scope>
</reference>
<evidence type="ECO:0000313" key="1">
    <source>
        <dbReference type="EMBL" id="CAI9540704.1"/>
    </source>
</evidence>
<sequence>MYTNRYWYAALMGTDRWHQGPDEWTECTTDCSTTW</sequence>
<comment type="caution">
    <text evidence="1">The sequence shown here is derived from an EMBL/GenBank/DDBJ whole genome shotgun (WGS) entry which is preliminary data.</text>
</comment>
<feature type="non-terminal residue" evidence="1">
    <location>
        <position position="35"/>
    </location>
</feature>
<proteinExistence type="predicted"/>